<proteinExistence type="predicted"/>
<feature type="compositionally biased region" description="Polar residues" evidence="1">
    <location>
        <begin position="525"/>
        <end position="538"/>
    </location>
</feature>
<reference evidence="3" key="1">
    <citation type="journal article" date="2017" name="Nat. Microbiol.">
        <title>Global analysis of biosynthetic gene clusters reveals vast potential of secondary metabolite production in Penicillium species.</title>
        <authorList>
            <person name="Nielsen J.C."/>
            <person name="Grijseels S."/>
            <person name="Prigent S."/>
            <person name="Ji B."/>
            <person name="Dainat J."/>
            <person name="Nielsen K.F."/>
            <person name="Frisvad J.C."/>
            <person name="Workman M."/>
            <person name="Nielsen J."/>
        </authorList>
    </citation>
    <scope>NUCLEOTIDE SEQUENCE [LARGE SCALE GENOMIC DNA]</scope>
    <source>
        <strain evidence="3">IBT 24891</strain>
    </source>
</reference>
<dbReference type="Proteomes" id="UP000191285">
    <property type="component" value="Unassembled WGS sequence"/>
</dbReference>
<evidence type="ECO:0000256" key="1">
    <source>
        <dbReference type="SAM" id="MobiDB-lite"/>
    </source>
</evidence>
<feature type="compositionally biased region" description="Basic and acidic residues" evidence="1">
    <location>
        <begin position="1"/>
        <end position="13"/>
    </location>
</feature>
<organism evidence="2 3">
    <name type="scientific">Penicillium steckii</name>
    <dbReference type="NCBI Taxonomy" id="303698"/>
    <lineage>
        <taxon>Eukaryota</taxon>
        <taxon>Fungi</taxon>
        <taxon>Dikarya</taxon>
        <taxon>Ascomycota</taxon>
        <taxon>Pezizomycotina</taxon>
        <taxon>Eurotiomycetes</taxon>
        <taxon>Eurotiomycetidae</taxon>
        <taxon>Eurotiales</taxon>
        <taxon>Aspergillaceae</taxon>
        <taxon>Penicillium</taxon>
    </lineage>
</organism>
<sequence>MDIEEHSPNHLQDHTQTSTQRHVEDSMDEDVSETRVEGASRGEHETPNHATQMESPQIVQPENITPQSFSADTPRPVILEDGIDFLMMDIGRRFVFQDDGLDVTSVLSSDIALDEHTHGVADEPLTAPILYVGPKSFEIPWRDVDSPYSTPAYQENNRDPKKSSIPIVVDLNKALHNCTSDDSLKKRLIKTVLLDKLGRLTVYPWNPENTEYLIQNARHWFPHMKKGGDARIPYRYNPRIPNHVPEEDLPPTCVEKVLPFALRIRWKGSRSPYAGWSSDRAANTIALRISLALQAGGVPSLAKVNIHYIEHRPEFGDVIIYPSSHSERAALIEHAWLPGFYYSDANGKLTTNPIEKRHFSPSSLLGISCCPSSVGVQMKPYKQWEDQNLSLEEVQAKIEMKIKQSGHPKVAAIQLSGVHFDAENGIFNLHLDSPEDAHILQEYLAKTDLAIDDGPSHDRSVATTPRANSMHKRKQDQRKPSPKKNKGNNQAPKSKPSYTPSQPVVTWGNAMSGNPHSHNPRHTIFASSPTNAPTRLAA</sequence>
<feature type="compositionally biased region" description="Polar residues" evidence="1">
    <location>
        <begin position="48"/>
        <end position="71"/>
    </location>
</feature>
<accession>A0A1V6TPU1</accession>
<dbReference type="OrthoDB" id="4369912at2759"/>
<feature type="region of interest" description="Disordered" evidence="1">
    <location>
        <begin position="451"/>
        <end position="538"/>
    </location>
</feature>
<evidence type="ECO:0000313" key="2">
    <source>
        <dbReference type="EMBL" id="OQE27573.1"/>
    </source>
</evidence>
<comment type="caution">
    <text evidence="2">The sequence shown here is derived from an EMBL/GenBank/DDBJ whole genome shotgun (WGS) entry which is preliminary data.</text>
</comment>
<evidence type="ECO:0000313" key="3">
    <source>
        <dbReference type="Proteomes" id="UP000191285"/>
    </source>
</evidence>
<protein>
    <submittedName>
        <fullName evidence="2">Uncharacterized protein</fullName>
    </submittedName>
</protein>
<gene>
    <name evidence="2" type="ORF">PENSTE_c004G07779</name>
</gene>
<feature type="compositionally biased region" description="Basic and acidic residues" evidence="1">
    <location>
        <begin position="32"/>
        <end position="47"/>
    </location>
</feature>
<feature type="compositionally biased region" description="Basic residues" evidence="1">
    <location>
        <begin position="469"/>
        <end position="486"/>
    </location>
</feature>
<name>A0A1V6TPU1_9EURO</name>
<dbReference type="EMBL" id="MLKD01000004">
    <property type="protein sequence ID" value="OQE27573.1"/>
    <property type="molecule type" value="Genomic_DNA"/>
</dbReference>
<feature type="compositionally biased region" description="Polar residues" evidence="1">
    <location>
        <begin position="487"/>
        <end position="517"/>
    </location>
</feature>
<dbReference type="AlphaFoldDB" id="A0A1V6TPU1"/>
<keyword evidence="3" id="KW-1185">Reference proteome</keyword>
<feature type="region of interest" description="Disordered" evidence="1">
    <location>
        <begin position="1"/>
        <end position="75"/>
    </location>
</feature>